<dbReference type="EMBL" id="CM045758">
    <property type="protein sequence ID" value="KAI8029261.1"/>
    <property type="molecule type" value="Genomic_DNA"/>
</dbReference>
<evidence type="ECO:0000313" key="2">
    <source>
        <dbReference type="Proteomes" id="UP001060215"/>
    </source>
</evidence>
<gene>
    <name evidence="1" type="ORF">LOK49_LG01G03871</name>
</gene>
<keyword evidence="2" id="KW-1185">Reference proteome</keyword>
<evidence type="ECO:0000313" key="1">
    <source>
        <dbReference type="EMBL" id="KAI8029261.1"/>
    </source>
</evidence>
<name>A0ACC0IYH7_9ERIC</name>
<comment type="caution">
    <text evidence="1">The sequence shown here is derived from an EMBL/GenBank/DDBJ whole genome shotgun (WGS) entry which is preliminary data.</text>
</comment>
<reference evidence="1 2" key="1">
    <citation type="journal article" date="2022" name="Plant J.">
        <title>Chromosome-level genome of Camellia lanceoleosa provides a valuable resource for understanding genome evolution and self-incompatibility.</title>
        <authorList>
            <person name="Gong W."/>
            <person name="Xiao S."/>
            <person name="Wang L."/>
            <person name="Liao Z."/>
            <person name="Chang Y."/>
            <person name="Mo W."/>
            <person name="Hu G."/>
            <person name="Li W."/>
            <person name="Zhao G."/>
            <person name="Zhu H."/>
            <person name="Hu X."/>
            <person name="Ji K."/>
            <person name="Xiang X."/>
            <person name="Song Q."/>
            <person name="Yuan D."/>
            <person name="Jin S."/>
            <person name="Zhang L."/>
        </authorList>
    </citation>
    <scope>NUCLEOTIDE SEQUENCE [LARGE SCALE GENOMIC DNA]</scope>
    <source>
        <strain evidence="1">SQ_2022a</strain>
    </source>
</reference>
<organism evidence="1 2">
    <name type="scientific">Camellia lanceoleosa</name>
    <dbReference type="NCBI Taxonomy" id="1840588"/>
    <lineage>
        <taxon>Eukaryota</taxon>
        <taxon>Viridiplantae</taxon>
        <taxon>Streptophyta</taxon>
        <taxon>Embryophyta</taxon>
        <taxon>Tracheophyta</taxon>
        <taxon>Spermatophyta</taxon>
        <taxon>Magnoliopsida</taxon>
        <taxon>eudicotyledons</taxon>
        <taxon>Gunneridae</taxon>
        <taxon>Pentapetalae</taxon>
        <taxon>asterids</taxon>
        <taxon>Ericales</taxon>
        <taxon>Theaceae</taxon>
        <taxon>Camellia</taxon>
    </lineage>
</organism>
<accession>A0ACC0IYH7</accession>
<proteinExistence type="predicted"/>
<protein>
    <submittedName>
        <fullName evidence="1">AAA-ATPase</fullName>
    </submittedName>
</protein>
<sequence length="135" mass="15361">MDDHEEVIEQFDGAKLVWASIKTTVPKTPPLSYLHATGSNEKRHELWIRRRRKRRLWTISLRSASRKSTMQGSGRLGSGYLLYGPPGTSKLTMIAAIANFLNYDVYDLELTAVKNNTDLRKLLIETPCMLIIVIT</sequence>
<dbReference type="Proteomes" id="UP001060215">
    <property type="component" value="Chromosome 1"/>
</dbReference>